<name>A8MBA5_CALMQ</name>
<dbReference type="PANTHER" id="PTHR30466:SF11">
    <property type="entry name" value="FLAVIN-DEPENDENT MONOOXYGENASE, REDUCTASE SUBUNIT HSAB"/>
    <property type="match status" value="1"/>
</dbReference>
<evidence type="ECO:0000313" key="6">
    <source>
        <dbReference type="Proteomes" id="UP000001137"/>
    </source>
</evidence>
<dbReference type="RefSeq" id="WP_012185415.1">
    <property type="nucleotide sequence ID" value="NC_009954.1"/>
</dbReference>
<dbReference type="InterPro" id="IPR002563">
    <property type="entry name" value="Flavin_Rdtase-like_dom"/>
</dbReference>
<evidence type="ECO:0000313" key="5">
    <source>
        <dbReference type="EMBL" id="ABW01195.1"/>
    </source>
</evidence>
<dbReference type="InterPro" id="IPR012349">
    <property type="entry name" value="Split_barrel_FMN-bd"/>
</dbReference>
<comment type="cofactor">
    <cofactor evidence="1">
        <name>FMN</name>
        <dbReference type="ChEBI" id="CHEBI:58210"/>
    </cofactor>
</comment>
<protein>
    <submittedName>
        <fullName evidence="5">Flavin reductase domain protein FMN-binding</fullName>
    </submittedName>
</protein>
<evidence type="ECO:0000256" key="3">
    <source>
        <dbReference type="ARBA" id="ARBA00023002"/>
    </source>
</evidence>
<reference evidence="5 6" key="1">
    <citation type="submission" date="2007-10" db="EMBL/GenBank/DDBJ databases">
        <title>Complete sequence of Caldivirga maquilingensis IC-167.</title>
        <authorList>
            <consortium name="US DOE Joint Genome Institute"/>
            <person name="Copeland A."/>
            <person name="Lucas S."/>
            <person name="Lapidus A."/>
            <person name="Barry K."/>
            <person name="Glavina del Rio T."/>
            <person name="Dalin E."/>
            <person name="Tice H."/>
            <person name="Pitluck S."/>
            <person name="Saunders E."/>
            <person name="Brettin T."/>
            <person name="Bruce D."/>
            <person name="Detter J.C."/>
            <person name="Han C."/>
            <person name="Schmutz J."/>
            <person name="Larimer F."/>
            <person name="Land M."/>
            <person name="Hauser L."/>
            <person name="Kyrpides N."/>
            <person name="Ivanova N."/>
            <person name="Biddle J.F."/>
            <person name="Zhang Z."/>
            <person name="Fitz-Gibbon S.T."/>
            <person name="Lowe T.M."/>
            <person name="Saltikov C."/>
            <person name="House C.H."/>
            <person name="Richardson P."/>
        </authorList>
    </citation>
    <scope>NUCLEOTIDE SEQUENCE [LARGE SCALE GENOMIC DNA]</scope>
    <source>
        <strain evidence="6">ATCC 700844 / DSM 13496 / JCM 10307 / IC-167</strain>
    </source>
</reference>
<comment type="similarity">
    <text evidence="2">Belongs to the non-flavoprotein flavin reductase family.</text>
</comment>
<evidence type="ECO:0000259" key="4">
    <source>
        <dbReference type="SMART" id="SM00903"/>
    </source>
</evidence>
<dbReference type="GeneID" id="5709200"/>
<feature type="domain" description="Flavin reductase like" evidence="4">
    <location>
        <begin position="12"/>
        <end position="156"/>
    </location>
</feature>
<dbReference type="eggNOG" id="arCOG02017">
    <property type="taxonomic scope" value="Archaea"/>
</dbReference>
<dbReference type="STRING" id="397948.Cmaq_0349"/>
<evidence type="ECO:0000256" key="1">
    <source>
        <dbReference type="ARBA" id="ARBA00001917"/>
    </source>
</evidence>
<accession>A8MBA5</accession>
<evidence type="ECO:0000256" key="2">
    <source>
        <dbReference type="ARBA" id="ARBA00008898"/>
    </source>
</evidence>
<dbReference type="GO" id="GO:0010181">
    <property type="term" value="F:FMN binding"/>
    <property type="evidence" value="ECO:0007669"/>
    <property type="project" value="InterPro"/>
</dbReference>
<dbReference type="InterPro" id="IPR050268">
    <property type="entry name" value="NADH-dep_flavin_reductase"/>
</dbReference>
<sequence length="160" mass="17579">MVITGEELKAILRNYPTGVTIVTTVNNGEYYGLTVNSFTSISLNPPLVLVALDKSVASHKAINESGVYAVNILPYDMRDLAIKFATAPREERFKGLRIITAKTGSPIINGSIAYLDCRVVAKYDAGDHTLFIGQVEDGRVLNAKPPLIYLNRNYYTIQSP</sequence>
<dbReference type="GO" id="GO:0042602">
    <property type="term" value="F:riboflavin reductase (NADPH) activity"/>
    <property type="evidence" value="ECO:0007669"/>
    <property type="project" value="TreeGrafter"/>
</dbReference>
<dbReference type="Pfam" id="PF01613">
    <property type="entry name" value="Flavin_Reduct"/>
    <property type="match status" value="1"/>
</dbReference>
<proteinExistence type="inferred from homology"/>
<keyword evidence="3" id="KW-0560">Oxidoreductase</keyword>
<dbReference type="PANTHER" id="PTHR30466">
    <property type="entry name" value="FLAVIN REDUCTASE"/>
    <property type="match status" value="1"/>
</dbReference>
<keyword evidence="6" id="KW-1185">Reference proteome</keyword>
<dbReference type="KEGG" id="cma:Cmaq_0349"/>
<dbReference type="Gene3D" id="2.30.110.10">
    <property type="entry name" value="Electron Transport, Fmn-binding Protein, Chain A"/>
    <property type="match status" value="1"/>
</dbReference>
<dbReference type="AlphaFoldDB" id="A8MBA5"/>
<dbReference type="OrthoDB" id="8522at2157"/>
<gene>
    <name evidence="5" type="ordered locus">Cmaq_0349</name>
</gene>
<dbReference type="SMART" id="SM00903">
    <property type="entry name" value="Flavin_Reduct"/>
    <property type="match status" value="1"/>
</dbReference>
<organism evidence="5 6">
    <name type="scientific">Caldivirga maquilingensis (strain ATCC 700844 / DSM 13496 / JCM 10307 / IC-167)</name>
    <dbReference type="NCBI Taxonomy" id="397948"/>
    <lineage>
        <taxon>Archaea</taxon>
        <taxon>Thermoproteota</taxon>
        <taxon>Thermoprotei</taxon>
        <taxon>Thermoproteales</taxon>
        <taxon>Thermoproteaceae</taxon>
        <taxon>Caldivirga</taxon>
    </lineage>
</organism>
<dbReference type="SUPFAM" id="SSF50475">
    <property type="entry name" value="FMN-binding split barrel"/>
    <property type="match status" value="1"/>
</dbReference>
<dbReference type="Proteomes" id="UP000001137">
    <property type="component" value="Chromosome"/>
</dbReference>
<dbReference type="HOGENOM" id="CLU_059021_1_2_2"/>
<dbReference type="EMBL" id="CP000852">
    <property type="protein sequence ID" value="ABW01195.1"/>
    <property type="molecule type" value="Genomic_DNA"/>
</dbReference>